<reference evidence="1" key="1">
    <citation type="journal article" date="2014" name="Front. Microbiol.">
        <title>High frequency of phylogenetically diverse reductive dehalogenase-homologous genes in deep subseafloor sedimentary metagenomes.</title>
        <authorList>
            <person name="Kawai M."/>
            <person name="Futagami T."/>
            <person name="Toyoda A."/>
            <person name="Takaki Y."/>
            <person name="Nishi S."/>
            <person name="Hori S."/>
            <person name="Arai W."/>
            <person name="Tsubouchi T."/>
            <person name="Morono Y."/>
            <person name="Uchiyama I."/>
            <person name="Ito T."/>
            <person name="Fujiyama A."/>
            <person name="Inagaki F."/>
            <person name="Takami H."/>
        </authorList>
    </citation>
    <scope>NUCLEOTIDE SEQUENCE</scope>
    <source>
        <strain evidence="1">Expedition CK06-06</strain>
    </source>
</reference>
<dbReference type="EMBL" id="BART01034484">
    <property type="protein sequence ID" value="GAH17555.1"/>
    <property type="molecule type" value="Genomic_DNA"/>
</dbReference>
<dbReference type="SUPFAM" id="SSF51338">
    <property type="entry name" value="Composite domain of metallo-dependent hydrolases"/>
    <property type="match status" value="1"/>
</dbReference>
<name>X1EB26_9ZZZZ</name>
<sequence length="58" mass="6483">AWTINPDDMYSKSRETTMFNGWKVKGKPVMTVVRGEIVAENGVVVGEKGYGILQKRLP</sequence>
<protein>
    <submittedName>
        <fullName evidence="1">Uncharacterized protein</fullName>
    </submittedName>
</protein>
<dbReference type="InterPro" id="IPR011059">
    <property type="entry name" value="Metal-dep_hydrolase_composite"/>
</dbReference>
<gene>
    <name evidence="1" type="ORF">S01H4_58919</name>
</gene>
<organism evidence="1">
    <name type="scientific">marine sediment metagenome</name>
    <dbReference type="NCBI Taxonomy" id="412755"/>
    <lineage>
        <taxon>unclassified sequences</taxon>
        <taxon>metagenomes</taxon>
        <taxon>ecological metagenomes</taxon>
    </lineage>
</organism>
<evidence type="ECO:0000313" key="1">
    <source>
        <dbReference type="EMBL" id="GAH17555.1"/>
    </source>
</evidence>
<dbReference type="AlphaFoldDB" id="X1EB26"/>
<comment type="caution">
    <text evidence="1">The sequence shown here is derived from an EMBL/GenBank/DDBJ whole genome shotgun (WGS) entry which is preliminary data.</text>
</comment>
<accession>X1EB26</accession>
<feature type="non-terminal residue" evidence="1">
    <location>
        <position position="1"/>
    </location>
</feature>
<dbReference type="GO" id="GO:0016810">
    <property type="term" value="F:hydrolase activity, acting on carbon-nitrogen (but not peptide) bonds"/>
    <property type="evidence" value="ECO:0007669"/>
    <property type="project" value="InterPro"/>
</dbReference>
<proteinExistence type="predicted"/>
<dbReference type="Gene3D" id="3.20.20.140">
    <property type="entry name" value="Metal-dependent hydrolases"/>
    <property type="match status" value="1"/>
</dbReference>